<evidence type="ECO:0000259" key="3">
    <source>
        <dbReference type="Pfam" id="PF13200"/>
    </source>
</evidence>
<proteinExistence type="predicted"/>
<organism evidence="4 5">
    <name type="scientific">Candidatus Glassbacteria bacterium GWA2_58_10</name>
    <dbReference type="NCBI Taxonomy" id="1817865"/>
    <lineage>
        <taxon>Bacteria</taxon>
        <taxon>Candidatus Glassiibacteriota</taxon>
    </lineage>
</organism>
<feature type="chain" id="PRO_5009522441" description="DUF4015 domain-containing protein" evidence="2">
    <location>
        <begin position="21"/>
        <end position="455"/>
    </location>
</feature>
<evidence type="ECO:0000256" key="2">
    <source>
        <dbReference type="SAM" id="SignalP"/>
    </source>
</evidence>
<name>A0A1F5YGP5_9BACT</name>
<dbReference type="EMBL" id="MFIV01000035">
    <property type="protein sequence ID" value="OGF99232.1"/>
    <property type="molecule type" value="Genomic_DNA"/>
</dbReference>
<dbReference type="Gene3D" id="3.20.20.80">
    <property type="entry name" value="Glycosidases"/>
    <property type="match status" value="1"/>
</dbReference>
<dbReference type="AlphaFoldDB" id="A0A1F5YGP5"/>
<evidence type="ECO:0000313" key="4">
    <source>
        <dbReference type="EMBL" id="OGF99232.1"/>
    </source>
</evidence>
<dbReference type="InterPro" id="IPR017853">
    <property type="entry name" value="GH"/>
</dbReference>
<dbReference type="Pfam" id="PF13200">
    <property type="entry name" value="DUF4015"/>
    <property type="match status" value="1"/>
</dbReference>
<feature type="signal peptide" evidence="2">
    <location>
        <begin position="1"/>
        <end position="20"/>
    </location>
</feature>
<dbReference type="InterPro" id="IPR025275">
    <property type="entry name" value="DUF4015"/>
</dbReference>
<feature type="domain" description="DUF4015" evidence="3">
    <location>
        <begin position="122"/>
        <end position="436"/>
    </location>
</feature>
<protein>
    <recommendedName>
        <fullName evidence="3">DUF4015 domain-containing protein</fullName>
    </recommendedName>
</protein>
<sequence length="455" mass="49442">MSAFSAVFCLFLLSASPDAAALPDTSASAAGAAAQTADSSLSSGRVDSSSSPGRVDTLAPPDSLAAYPIHPPDSLAEPDSSALEDTVKSVPRPQPESPARDSSALKTAKKITFGPRALRYNGIYLGAGSLADSARIGQLIERTKGTPVGGFVMDMKDDRGYLSYPSKLPLALQIGSGTRRVKNSAALVRRLHDNGLIACARVVSFKDPILSRYSENGAYPYAVLDSVTGLPWKQANGETWANPQDDRVHDYLVGVVRELIAFGFDQVQLDYLRFPSDGETAGCYYPVTIDSLNKAEVIALLLSKVRRATDSAGVSLAADVFGWVPWLHKDRNYWIGQDYDLIAEHSDVVCPMLYSSHFPESFKAEYGAQRAYHIVREGTRKAVERRGKLKTGVQPYIQCFKWRAPHFGSDYLLQQMKAAEEGGAVGWIVWNARNDYSALWRALQAGSPNLKLGSQ</sequence>
<evidence type="ECO:0000256" key="1">
    <source>
        <dbReference type="SAM" id="MobiDB-lite"/>
    </source>
</evidence>
<accession>A0A1F5YGP5</accession>
<feature type="region of interest" description="Disordered" evidence="1">
    <location>
        <begin position="26"/>
        <end position="106"/>
    </location>
</feature>
<dbReference type="SUPFAM" id="SSF51445">
    <property type="entry name" value="(Trans)glycosidases"/>
    <property type="match status" value="1"/>
</dbReference>
<evidence type="ECO:0000313" key="5">
    <source>
        <dbReference type="Proteomes" id="UP000176992"/>
    </source>
</evidence>
<keyword evidence="2" id="KW-0732">Signal</keyword>
<comment type="caution">
    <text evidence="4">The sequence shown here is derived from an EMBL/GenBank/DDBJ whole genome shotgun (WGS) entry which is preliminary data.</text>
</comment>
<reference evidence="4 5" key="1">
    <citation type="journal article" date="2016" name="Nat. Commun.">
        <title>Thousands of microbial genomes shed light on interconnected biogeochemical processes in an aquifer system.</title>
        <authorList>
            <person name="Anantharaman K."/>
            <person name="Brown C.T."/>
            <person name="Hug L.A."/>
            <person name="Sharon I."/>
            <person name="Castelle C.J."/>
            <person name="Probst A.J."/>
            <person name="Thomas B.C."/>
            <person name="Singh A."/>
            <person name="Wilkins M.J."/>
            <person name="Karaoz U."/>
            <person name="Brodie E.L."/>
            <person name="Williams K.H."/>
            <person name="Hubbard S.S."/>
            <person name="Banfield J.F."/>
        </authorList>
    </citation>
    <scope>NUCLEOTIDE SEQUENCE [LARGE SCALE GENOMIC DNA]</scope>
</reference>
<dbReference type="Proteomes" id="UP000176992">
    <property type="component" value="Unassembled WGS sequence"/>
</dbReference>
<feature type="compositionally biased region" description="Low complexity" evidence="1">
    <location>
        <begin position="26"/>
        <end position="55"/>
    </location>
</feature>
<gene>
    <name evidence="4" type="ORF">A2Z86_06765</name>
</gene>